<feature type="transmembrane region" description="Helical" evidence="3">
    <location>
        <begin position="146"/>
        <end position="167"/>
    </location>
</feature>
<dbReference type="InterPro" id="IPR043128">
    <property type="entry name" value="Rev_trsase/Diguanyl_cyclase"/>
</dbReference>
<proteinExistence type="predicted"/>
<dbReference type="PANTHER" id="PTHR45138:SF9">
    <property type="entry name" value="DIGUANYLATE CYCLASE DGCM-RELATED"/>
    <property type="match status" value="1"/>
</dbReference>
<evidence type="ECO:0000313" key="5">
    <source>
        <dbReference type="EMBL" id="TBW54875.1"/>
    </source>
</evidence>
<dbReference type="RefSeq" id="WP_131482234.1">
    <property type="nucleotide sequence ID" value="NZ_SJDL01000018.1"/>
</dbReference>
<sequence>MAKRLTLRYTNTNPTEAILGFQRQIVYHVHFWTLVAVAPLVLVQWSEHHLLLSVLLAIFCLNLVAVILYLRLRGRYLFKGRFFALFAIACTVYSTVINGHNGLFWGYPAIAAMFFLLSLREALVLNAIFIAVLAGVSFHRFPTPEFWRITCSLSLTATFVAVFAWLVGRMQSELTDLATTDPLTGCLNRSQMAEVLNRQIQLRERYERVASVILVDLDHFKTINDRWGHAAGDEVLCEAATRLRRRLRDTDFLFRIGGEEFMVVLPETRQKAAEELARQLLDTISVAPFSKDIQITASAGVTEVVKGETWSTWLNRADQALYTAKDAGRNRVMIMRGSELEAGQGTPVPNP</sequence>
<dbReference type="Pfam" id="PF00990">
    <property type="entry name" value="GGDEF"/>
    <property type="match status" value="1"/>
</dbReference>
<protein>
    <recommendedName>
        <fullName evidence="1">diguanylate cyclase</fullName>
        <ecNumber evidence="1">2.7.7.65</ecNumber>
    </recommendedName>
</protein>
<dbReference type="InterPro" id="IPR000160">
    <property type="entry name" value="GGDEF_dom"/>
</dbReference>
<accession>A0ABY1ZJE3</accession>
<gene>
    <name evidence="5" type="ORF">EZI54_12560</name>
</gene>
<evidence type="ECO:0000256" key="2">
    <source>
        <dbReference type="ARBA" id="ARBA00034247"/>
    </source>
</evidence>
<keyword evidence="3" id="KW-0472">Membrane</keyword>
<dbReference type="EMBL" id="SJDL01000018">
    <property type="protein sequence ID" value="TBW54875.1"/>
    <property type="molecule type" value="Genomic_DNA"/>
</dbReference>
<evidence type="ECO:0000256" key="3">
    <source>
        <dbReference type="SAM" id="Phobius"/>
    </source>
</evidence>
<feature type="transmembrane region" description="Helical" evidence="3">
    <location>
        <begin position="51"/>
        <end position="70"/>
    </location>
</feature>
<feature type="transmembrane region" description="Helical" evidence="3">
    <location>
        <begin position="105"/>
        <end position="134"/>
    </location>
</feature>
<organism evidence="5 6">
    <name type="scientific">Marinobacter halodurans</name>
    <dbReference type="NCBI Taxonomy" id="2528979"/>
    <lineage>
        <taxon>Bacteria</taxon>
        <taxon>Pseudomonadati</taxon>
        <taxon>Pseudomonadota</taxon>
        <taxon>Gammaproteobacteria</taxon>
        <taxon>Pseudomonadales</taxon>
        <taxon>Marinobacteraceae</taxon>
        <taxon>Marinobacter</taxon>
    </lineage>
</organism>
<feature type="transmembrane region" description="Helical" evidence="3">
    <location>
        <begin position="82"/>
        <end position="99"/>
    </location>
</feature>
<dbReference type="InterPro" id="IPR050469">
    <property type="entry name" value="Diguanylate_Cyclase"/>
</dbReference>
<comment type="caution">
    <text evidence="5">The sequence shown here is derived from an EMBL/GenBank/DDBJ whole genome shotgun (WGS) entry which is preliminary data.</text>
</comment>
<dbReference type="SMART" id="SM00267">
    <property type="entry name" value="GGDEF"/>
    <property type="match status" value="1"/>
</dbReference>
<dbReference type="PANTHER" id="PTHR45138">
    <property type="entry name" value="REGULATORY COMPONENTS OF SENSORY TRANSDUCTION SYSTEM"/>
    <property type="match status" value="1"/>
</dbReference>
<feature type="transmembrane region" description="Helical" evidence="3">
    <location>
        <begin position="25"/>
        <end position="45"/>
    </location>
</feature>
<evidence type="ECO:0000313" key="6">
    <source>
        <dbReference type="Proteomes" id="UP000313645"/>
    </source>
</evidence>
<dbReference type="InterPro" id="IPR029787">
    <property type="entry name" value="Nucleotide_cyclase"/>
</dbReference>
<dbReference type="Gene3D" id="3.30.70.270">
    <property type="match status" value="1"/>
</dbReference>
<dbReference type="SUPFAM" id="SSF55073">
    <property type="entry name" value="Nucleotide cyclase"/>
    <property type="match status" value="1"/>
</dbReference>
<keyword evidence="6" id="KW-1185">Reference proteome</keyword>
<dbReference type="NCBIfam" id="TIGR00254">
    <property type="entry name" value="GGDEF"/>
    <property type="match status" value="1"/>
</dbReference>
<evidence type="ECO:0000259" key="4">
    <source>
        <dbReference type="PROSITE" id="PS50887"/>
    </source>
</evidence>
<keyword evidence="3" id="KW-0812">Transmembrane</keyword>
<name>A0ABY1ZJE3_9GAMM</name>
<dbReference type="EC" id="2.7.7.65" evidence="1"/>
<dbReference type="PROSITE" id="PS50887">
    <property type="entry name" value="GGDEF"/>
    <property type="match status" value="1"/>
</dbReference>
<keyword evidence="3" id="KW-1133">Transmembrane helix</keyword>
<evidence type="ECO:0000256" key="1">
    <source>
        <dbReference type="ARBA" id="ARBA00012528"/>
    </source>
</evidence>
<dbReference type="CDD" id="cd01949">
    <property type="entry name" value="GGDEF"/>
    <property type="match status" value="1"/>
</dbReference>
<reference evidence="5 6" key="1">
    <citation type="submission" date="2019-02" db="EMBL/GenBank/DDBJ databases">
        <title>Marinobacter halodurans sp. nov., a marine bacterium isolated from sea tidal flat.</title>
        <authorList>
            <person name="Yoo Y."/>
            <person name="Lee D.W."/>
            <person name="Kim B.S."/>
            <person name="Kim J.-J."/>
        </authorList>
    </citation>
    <scope>NUCLEOTIDE SEQUENCE [LARGE SCALE GENOMIC DNA]</scope>
    <source>
        <strain evidence="5 6">YJ-S3-2</strain>
    </source>
</reference>
<feature type="domain" description="GGDEF" evidence="4">
    <location>
        <begin position="208"/>
        <end position="337"/>
    </location>
</feature>
<comment type="catalytic activity">
    <reaction evidence="2">
        <text>2 GTP = 3',3'-c-di-GMP + 2 diphosphate</text>
        <dbReference type="Rhea" id="RHEA:24898"/>
        <dbReference type="ChEBI" id="CHEBI:33019"/>
        <dbReference type="ChEBI" id="CHEBI:37565"/>
        <dbReference type="ChEBI" id="CHEBI:58805"/>
        <dbReference type="EC" id="2.7.7.65"/>
    </reaction>
</comment>
<dbReference type="Proteomes" id="UP000313645">
    <property type="component" value="Unassembled WGS sequence"/>
</dbReference>